<organism evidence="5 6">
    <name type="scientific">Alloprevotella rava F0323</name>
    <dbReference type="NCBI Taxonomy" id="679199"/>
    <lineage>
        <taxon>Bacteria</taxon>
        <taxon>Pseudomonadati</taxon>
        <taxon>Bacteroidota</taxon>
        <taxon>Bacteroidia</taxon>
        <taxon>Bacteroidales</taxon>
        <taxon>Prevotellaceae</taxon>
        <taxon>Alloprevotella</taxon>
    </lineage>
</organism>
<dbReference type="HOGENOM" id="CLU_056776_3_1_10"/>
<dbReference type="RefSeq" id="WP_009347619.1">
    <property type="nucleotide sequence ID" value="NZ_JH376830.1"/>
</dbReference>
<evidence type="ECO:0000256" key="1">
    <source>
        <dbReference type="PIRSR" id="PIRSR601310-1"/>
    </source>
</evidence>
<dbReference type="OrthoDB" id="9784774at2"/>
<evidence type="ECO:0000256" key="3">
    <source>
        <dbReference type="PROSITE-ProRule" id="PRU00464"/>
    </source>
</evidence>
<evidence type="ECO:0000313" key="5">
    <source>
        <dbReference type="EMBL" id="EHG22948.1"/>
    </source>
</evidence>
<comment type="caution">
    <text evidence="5">The sequence shown here is derived from an EMBL/GenBank/DDBJ whole genome shotgun (WGS) entry which is preliminary data.</text>
</comment>
<reference evidence="5 6" key="1">
    <citation type="submission" date="2011-08" db="EMBL/GenBank/DDBJ databases">
        <title>The Genome Sequence of Prevotella sp. oral taxon 302 str. F0323.</title>
        <authorList>
            <consortium name="The Broad Institute Genome Sequencing Platform"/>
            <person name="Earl A."/>
            <person name="Ward D."/>
            <person name="Feldgarden M."/>
            <person name="Gevers D."/>
            <person name="Izard J."/>
            <person name="Blanton J.M."/>
            <person name="Baranova O.V."/>
            <person name="Tanner A.C."/>
            <person name="Dewhirst F.E."/>
            <person name="Young S.K."/>
            <person name="Zeng Q."/>
            <person name="Gargeya S."/>
            <person name="Fitzgerald M."/>
            <person name="Haas B."/>
            <person name="Abouelleil A."/>
            <person name="Alvarado L."/>
            <person name="Arachchi H.M."/>
            <person name="Berlin A."/>
            <person name="Brown A."/>
            <person name="Chapman S.B."/>
            <person name="Chen Z."/>
            <person name="Dunbar C."/>
            <person name="Freedman E."/>
            <person name="Gearin G."/>
            <person name="Gellesch M."/>
            <person name="Goldberg J."/>
            <person name="Griggs A."/>
            <person name="Gujja S."/>
            <person name="Heiman D."/>
            <person name="Howarth C."/>
            <person name="Larson L."/>
            <person name="Lui A."/>
            <person name="MacDonald P.J.P."/>
            <person name="Montmayeur A."/>
            <person name="Murphy C."/>
            <person name="Neiman D."/>
            <person name="Pearson M."/>
            <person name="Priest M."/>
            <person name="Roberts A."/>
            <person name="Saif S."/>
            <person name="Shea T."/>
            <person name="Shenoy N."/>
            <person name="Sisk P."/>
            <person name="Stolte C."/>
            <person name="Sykes S."/>
            <person name="Wortman J."/>
            <person name="Nusbaum C."/>
            <person name="Birren B."/>
        </authorList>
    </citation>
    <scope>NUCLEOTIDE SEQUENCE [LARGE SCALE GENOMIC DNA]</scope>
    <source>
        <strain evidence="5 6">F0323</strain>
    </source>
</reference>
<dbReference type="InterPro" id="IPR036265">
    <property type="entry name" value="HIT-like_sf"/>
</dbReference>
<dbReference type="AlphaFoldDB" id="G5GC52"/>
<protein>
    <recommendedName>
        <fullName evidence="4">HIT domain-containing protein</fullName>
    </recommendedName>
</protein>
<accession>G5GC52</accession>
<keyword evidence="6" id="KW-1185">Reference proteome</keyword>
<dbReference type="PATRIC" id="fig|679199.3.peg.1266"/>
<sequence length="133" mass="15271">MTLFSKIVAGEIPSYRCAENEEFYAFLDISPLSQGHTLVIPKREEDYFFDLTDEELSRMMVFTKRVARAIKTAFPCLKVGMAVLGLEVNHAHIHLVPMKTEGDMDFRKEKLQLSAEEMQQTAHKILTTFEAEK</sequence>
<dbReference type="PROSITE" id="PS51084">
    <property type="entry name" value="HIT_2"/>
    <property type="match status" value="1"/>
</dbReference>
<dbReference type="eggNOG" id="COG0537">
    <property type="taxonomic scope" value="Bacteria"/>
</dbReference>
<gene>
    <name evidence="5" type="ORF">HMPREF9332_01153</name>
</gene>
<dbReference type="InterPro" id="IPR001310">
    <property type="entry name" value="Histidine_triad_HIT"/>
</dbReference>
<dbReference type="Gene3D" id="3.30.428.10">
    <property type="entry name" value="HIT-like"/>
    <property type="match status" value="1"/>
</dbReference>
<dbReference type="SUPFAM" id="SSF54197">
    <property type="entry name" value="HIT-like"/>
    <property type="match status" value="1"/>
</dbReference>
<dbReference type="InterPro" id="IPR011146">
    <property type="entry name" value="HIT-like"/>
</dbReference>
<dbReference type="GO" id="GO:0009117">
    <property type="term" value="P:nucleotide metabolic process"/>
    <property type="evidence" value="ECO:0007669"/>
    <property type="project" value="TreeGrafter"/>
</dbReference>
<dbReference type="PANTHER" id="PTHR46648">
    <property type="entry name" value="HIT FAMILY PROTEIN 1"/>
    <property type="match status" value="1"/>
</dbReference>
<dbReference type="PRINTS" id="PR00332">
    <property type="entry name" value="HISTRIAD"/>
</dbReference>
<evidence type="ECO:0000259" key="4">
    <source>
        <dbReference type="PROSITE" id="PS51084"/>
    </source>
</evidence>
<dbReference type="Proteomes" id="UP000015993">
    <property type="component" value="Unassembled WGS sequence"/>
</dbReference>
<evidence type="ECO:0000313" key="6">
    <source>
        <dbReference type="Proteomes" id="UP000015993"/>
    </source>
</evidence>
<dbReference type="PANTHER" id="PTHR46648:SF1">
    <property type="entry name" value="ADENOSINE 5'-MONOPHOSPHORAMIDASE HNT1"/>
    <property type="match status" value="1"/>
</dbReference>
<dbReference type="STRING" id="679199.HMPREF9332_01153"/>
<dbReference type="Pfam" id="PF01230">
    <property type="entry name" value="HIT"/>
    <property type="match status" value="1"/>
</dbReference>
<feature type="short sequence motif" description="Histidine triad motif" evidence="2 3">
    <location>
        <begin position="90"/>
        <end position="94"/>
    </location>
</feature>
<feature type="active site" description="Tele-AMP-histidine intermediate" evidence="1">
    <location>
        <position position="92"/>
    </location>
</feature>
<name>G5GC52_9BACT</name>
<evidence type="ECO:0000256" key="2">
    <source>
        <dbReference type="PIRSR" id="PIRSR601310-3"/>
    </source>
</evidence>
<proteinExistence type="predicted"/>
<feature type="domain" description="HIT" evidence="4">
    <location>
        <begin position="3"/>
        <end position="106"/>
    </location>
</feature>
<dbReference type="GO" id="GO:0003824">
    <property type="term" value="F:catalytic activity"/>
    <property type="evidence" value="ECO:0007669"/>
    <property type="project" value="InterPro"/>
</dbReference>
<dbReference type="EMBL" id="ACZK01000020">
    <property type="protein sequence ID" value="EHG22948.1"/>
    <property type="molecule type" value="Genomic_DNA"/>
</dbReference>